<gene>
    <name evidence="1" type="ORF">GOARA_092_00010</name>
</gene>
<sequence length="74" mass="8331">MEFIGAHQGNRVGADGLVWGVDSMCQVLTEHGVPIAPSTYYEHRTRGPSRRMLADARVIDAIWTMRHDQPLTRV</sequence>
<dbReference type="STRING" id="1073574.GOARA_092_00010"/>
<dbReference type="AlphaFoldDB" id="G7H7U4"/>
<feature type="non-terminal residue" evidence="1">
    <location>
        <position position="74"/>
    </location>
</feature>
<accession>G7H7U4</accession>
<proteinExistence type="predicted"/>
<evidence type="ECO:0000313" key="1">
    <source>
        <dbReference type="EMBL" id="GAB11919.2"/>
    </source>
</evidence>
<comment type="caution">
    <text evidence="1">The sequence shown here is derived from an EMBL/GenBank/DDBJ whole genome shotgun (WGS) entry which is preliminary data.</text>
</comment>
<dbReference type="Proteomes" id="UP000035088">
    <property type="component" value="Unassembled WGS sequence"/>
</dbReference>
<evidence type="ECO:0000313" key="2">
    <source>
        <dbReference type="Proteomes" id="UP000035088"/>
    </source>
</evidence>
<reference evidence="1 2" key="1">
    <citation type="submission" date="2011-11" db="EMBL/GenBank/DDBJ databases">
        <title>Whole genome shotgun sequence of Gordonia araii NBRC 100433.</title>
        <authorList>
            <person name="Yoshida Y."/>
            <person name="Hosoyama A."/>
            <person name="Tsuchikane K."/>
            <person name="Katsumata H."/>
            <person name="Yamazaki S."/>
            <person name="Fujita N."/>
        </authorList>
    </citation>
    <scope>NUCLEOTIDE SEQUENCE [LARGE SCALE GENOMIC DNA]</scope>
    <source>
        <strain evidence="1 2">NBRC 100433</strain>
    </source>
</reference>
<organism evidence="1 2">
    <name type="scientific">Gordonia araii NBRC 100433</name>
    <dbReference type="NCBI Taxonomy" id="1073574"/>
    <lineage>
        <taxon>Bacteria</taxon>
        <taxon>Bacillati</taxon>
        <taxon>Actinomycetota</taxon>
        <taxon>Actinomycetes</taxon>
        <taxon>Mycobacteriales</taxon>
        <taxon>Gordoniaceae</taxon>
        <taxon>Gordonia</taxon>
    </lineage>
</organism>
<dbReference type="EMBL" id="BAEE01000092">
    <property type="protein sequence ID" value="GAB11919.2"/>
    <property type="molecule type" value="Genomic_DNA"/>
</dbReference>
<keyword evidence="2" id="KW-1185">Reference proteome</keyword>
<protein>
    <submittedName>
        <fullName evidence="1">Putative transposase</fullName>
    </submittedName>
</protein>
<name>G7H7U4_9ACTN</name>